<gene>
    <name evidence="10" type="ORF">PSYICH_LOCUS2780</name>
</gene>
<name>A0A9P0CH57_9CUCU</name>
<evidence type="ECO:0000256" key="1">
    <source>
        <dbReference type="ARBA" id="ARBA00001946"/>
    </source>
</evidence>
<dbReference type="InterPro" id="IPR005844">
    <property type="entry name" value="A-D-PHexomutase_a/b/a-I"/>
</dbReference>
<dbReference type="AlphaFoldDB" id="A0A9P0CH57"/>
<dbReference type="PANTHER" id="PTHR45745">
    <property type="entry name" value="PHOSPHOMANNOMUTASE 45A"/>
    <property type="match status" value="1"/>
</dbReference>
<dbReference type="PANTHER" id="PTHR45745:SF1">
    <property type="entry name" value="PHOSPHOGLUCOMUTASE 2B-RELATED"/>
    <property type="match status" value="1"/>
</dbReference>
<evidence type="ECO:0008006" key="12">
    <source>
        <dbReference type="Google" id="ProtNLM"/>
    </source>
</evidence>
<dbReference type="GO" id="GO:0008973">
    <property type="term" value="F:phosphopentomutase activity"/>
    <property type="evidence" value="ECO:0007669"/>
    <property type="project" value="TreeGrafter"/>
</dbReference>
<dbReference type="Proteomes" id="UP001153636">
    <property type="component" value="Chromosome 11"/>
</dbReference>
<reference evidence="10" key="1">
    <citation type="submission" date="2022-01" db="EMBL/GenBank/DDBJ databases">
        <authorList>
            <person name="King R."/>
        </authorList>
    </citation>
    <scope>NUCLEOTIDE SEQUENCE</scope>
</reference>
<feature type="domain" description="Alpha-D-phosphohexomutase alpha/beta/alpha" evidence="8">
    <location>
        <begin position="221"/>
        <end position="325"/>
    </location>
</feature>
<organism evidence="10 11">
    <name type="scientific">Psylliodes chrysocephalus</name>
    <dbReference type="NCBI Taxonomy" id="3402493"/>
    <lineage>
        <taxon>Eukaryota</taxon>
        <taxon>Metazoa</taxon>
        <taxon>Ecdysozoa</taxon>
        <taxon>Arthropoda</taxon>
        <taxon>Hexapoda</taxon>
        <taxon>Insecta</taxon>
        <taxon>Pterygota</taxon>
        <taxon>Neoptera</taxon>
        <taxon>Endopterygota</taxon>
        <taxon>Coleoptera</taxon>
        <taxon>Polyphaga</taxon>
        <taxon>Cucujiformia</taxon>
        <taxon>Chrysomeloidea</taxon>
        <taxon>Chrysomelidae</taxon>
        <taxon>Galerucinae</taxon>
        <taxon>Alticini</taxon>
        <taxon>Psylliodes</taxon>
    </lineage>
</organism>
<dbReference type="Pfam" id="PF02879">
    <property type="entry name" value="PGM_PMM_II"/>
    <property type="match status" value="1"/>
</dbReference>
<dbReference type="InterPro" id="IPR036900">
    <property type="entry name" value="A-D-PHexomutase_C_sf"/>
</dbReference>
<dbReference type="EMBL" id="OV651823">
    <property type="protein sequence ID" value="CAH1101311.1"/>
    <property type="molecule type" value="Genomic_DNA"/>
</dbReference>
<evidence type="ECO:0000256" key="3">
    <source>
        <dbReference type="ARBA" id="ARBA00022553"/>
    </source>
</evidence>
<evidence type="ECO:0000313" key="11">
    <source>
        <dbReference type="Proteomes" id="UP001153636"/>
    </source>
</evidence>
<proteinExistence type="inferred from homology"/>
<accession>A0A9P0CH57</accession>
<dbReference type="InterPro" id="IPR016055">
    <property type="entry name" value="A-D-PHexomutase_a/b/a-I/II/III"/>
</dbReference>
<dbReference type="PROSITE" id="PS00710">
    <property type="entry name" value="PGM_PMM"/>
    <property type="match status" value="1"/>
</dbReference>
<dbReference type="InterPro" id="IPR016066">
    <property type="entry name" value="A-D-PHexomutase_CS"/>
</dbReference>
<protein>
    <recommendedName>
        <fullName evidence="12">Phosphoglucomutase-2</fullName>
    </recommendedName>
</protein>
<feature type="domain" description="Alpha-D-phosphohexomutase alpha/beta/alpha" evidence="9">
    <location>
        <begin position="336"/>
        <end position="463"/>
    </location>
</feature>
<dbReference type="InterPro" id="IPR005845">
    <property type="entry name" value="A-D-PHexomutase_a/b/a-II"/>
</dbReference>
<dbReference type="Gene3D" id="3.40.120.10">
    <property type="entry name" value="Alpha-D-Glucose-1,6-Bisphosphate, subunit A, domain 3"/>
    <property type="match status" value="3"/>
</dbReference>
<dbReference type="GO" id="GO:0005634">
    <property type="term" value="C:nucleus"/>
    <property type="evidence" value="ECO:0007669"/>
    <property type="project" value="TreeGrafter"/>
</dbReference>
<feature type="domain" description="Alpha-D-phosphohexomutase alpha/beta/alpha" evidence="7">
    <location>
        <begin position="52"/>
        <end position="191"/>
    </location>
</feature>
<evidence type="ECO:0000259" key="7">
    <source>
        <dbReference type="Pfam" id="PF02878"/>
    </source>
</evidence>
<dbReference type="SUPFAM" id="SSF53738">
    <property type="entry name" value="Phosphoglucomutase, first 3 domains"/>
    <property type="match status" value="3"/>
</dbReference>
<evidence type="ECO:0000259" key="8">
    <source>
        <dbReference type="Pfam" id="PF02879"/>
    </source>
</evidence>
<dbReference type="Pfam" id="PF02878">
    <property type="entry name" value="PGM_PMM_I"/>
    <property type="match status" value="1"/>
</dbReference>
<evidence type="ECO:0000256" key="5">
    <source>
        <dbReference type="ARBA" id="ARBA00022842"/>
    </source>
</evidence>
<dbReference type="InterPro" id="IPR005846">
    <property type="entry name" value="A-D-PHexomutase_a/b/a-III"/>
</dbReference>
<evidence type="ECO:0000313" key="10">
    <source>
        <dbReference type="EMBL" id="CAH1101311.1"/>
    </source>
</evidence>
<sequence>MMTDIKTGCSYRDNLIAEWFRMDRNENSRAELKALLEQKKYDEVSNLLGKRLAFGTAGLRGRMGTGTAQLNDLVIIQTAQGFLKYLIKTNGTLLKNVGLVIGYDGRHNSKRWAELTATIFISAGYPVLLFEDMVPTPFVPFTVMQFGCVSGVMVTASHNPKEDNGYKVYGPNGAQINTPVDEDIQNSILENLEPLESSWNTGILADNPLRKNPSCEIIYRYLNYIDQAILPESKELNKKVNMLFTYTALHGVGYKYVQQVCDKINARIFAVPEQRDPHPDFPTVKFPNPEEGKSCLELSMKYADANDSKLIMATDPDADRFAMAEKLTDGWKIYTGNQLGAMFAWWMLHSFRQSKSTVPINKVYMIYSTVSSMICKSMAKVEGFNTIDVLTGYKWLANKAYDLEKKGNKVILCFEEAIGYMCSTEVLDKDGVSACAQMCSCASYIYNQSKTMNKLLDEIFDKYGLHITNNSYYVCKDAEVIKKIFERIRNIRGPNTYPQSILNGKYKIKNVRDVTTGFDDNQPDKKAILPVSPSAEMITFYFENGLVCTLRTSGTEPKIKYYTEICASPDNKDKEAVNSTLQEMSKAICEEMLEPSKNNIIHQSDIKK</sequence>
<dbReference type="GO" id="GO:0000287">
    <property type="term" value="F:magnesium ion binding"/>
    <property type="evidence" value="ECO:0007669"/>
    <property type="project" value="InterPro"/>
</dbReference>
<comment type="cofactor">
    <cofactor evidence="1">
        <name>Mg(2+)</name>
        <dbReference type="ChEBI" id="CHEBI:18420"/>
    </cofactor>
</comment>
<evidence type="ECO:0000259" key="9">
    <source>
        <dbReference type="Pfam" id="PF02880"/>
    </source>
</evidence>
<keyword evidence="4" id="KW-0479">Metal-binding</keyword>
<keyword evidence="11" id="KW-1185">Reference proteome</keyword>
<evidence type="ECO:0000256" key="2">
    <source>
        <dbReference type="ARBA" id="ARBA00010231"/>
    </source>
</evidence>
<comment type="similarity">
    <text evidence="2">Belongs to the phosphohexose mutase family.</text>
</comment>
<dbReference type="CDD" id="cd05799">
    <property type="entry name" value="PGM2"/>
    <property type="match status" value="1"/>
</dbReference>
<dbReference type="OrthoDB" id="8300170at2759"/>
<dbReference type="GO" id="GO:0005975">
    <property type="term" value="P:carbohydrate metabolic process"/>
    <property type="evidence" value="ECO:0007669"/>
    <property type="project" value="InterPro"/>
</dbReference>
<keyword evidence="3" id="KW-0597">Phosphoprotein</keyword>
<keyword evidence="6" id="KW-0413">Isomerase</keyword>
<dbReference type="SUPFAM" id="SSF55957">
    <property type="entry name" value="Phosphoglucomutase, C-terminal domain"/>
    <property type="match status" value="1"/>
</dbReference>
<evidence type="ECO:0000256" key="6">
    <source>
        <dbReference type="ARBA" id="ARBA00023235"/>
    </source>
</evidence>
<evidence type="ECO:0000256" key="4">
    <source>
        <dbReference type="ARBA" id="ARBA00022723"/>
    </source>
</evidence>
<keyword evidence="5" id="KW-0460">Magnesium</keyword>
<dbReference type="Pfam" id="PF02880">
    <property type="entry name" value="PGM_PMM_III"/>
    <property type="match status" value="1"/>
</dbReference>
<dbReference type="GO" id="GO:0006166">
    <property type="term" value="P:purine ribonucleoside salvage"/>
    <property type="evidence" value="ECO:0007669"/>
    <property type="project" value="TreeGrafter"/>
</dbReference>